<keyword evidence="4" id="KW-0813">Transport</keyword>
<evidence type="ECO:0000313" key="13">
    <source>
        <dbReference type="EMBL" id="CAD7256118.1"/>
    </source>
</evidence>
<dbReference type="GO" id="GO:1904659">
    <property type="term" value="P:D-glucose transmembrane transport"/>
    <property type="evidence" value="ECO:0007669"/>
    <property type="project" value="TreeGrafter"/>
</dbReference>
<evidence type="ECO:0000259" key="12">
    <source>
        <dbReference type="PROSITE" id="PS50850"/>
    </source>
</evidence>
<comment type="similarity">
    <text evidence="3">Belongs to the major facilitator superfamily. Sugar transporter (TC 2.A.1.1) family. Glucose transporter subfamily.</text>
</comment>
<evidence type="ECO:0000256" key="10">
    <source>
        <dbReference type="SAM" id="Phobius"/>
    </source>
</evidence>
<dbReference type="Gene3D" id="2.40.70.10">
    <property type="entry name" value="Acid Proteases"/>
    <property type="match status" value="1"/>
</dbReference>
<evidence type="ECO:0000256" key="2">
    <source>
        <dbReference type="ARBA" id="ARBA00004141"/>
    </source>
</evidence>
<dbReference type="InterPro" id="IPR005829">
    <property type="entry name" value="Sugar_transporter_CS"/>
</dbReference>
<feature type="transmembrane region" description="Helical" evidence="10">
    <location>
        <begin position="1066"/>
        <end position="1089"/>
    </location>
</feature>
<dbReference type="PRINTS" id="PR00171">
    <property type="entry name" value="SUGRTRNSPORT"/>
</dbReference>
<feature type="region of interest" description="Disordered" evidence="9">
    <location>
        <begin position="374"/>
        <end position="405"/>
    </location>
</feature>
<evidence type="ECO:0000256" key="3">
    <source>
        <dbReference type="ARBA" id="ARBA00007004"/>
    </source>
</evidence>
<organism evidence="13">
    <name type="scientific">Timema shepardi</name>
    <name type="common">Walking stick</name>
    <dbReference type="NCBI Taxonomy" id="629360"/>
    <lineage>
        <taxon>Eukaryota</taxon>
        <taxon>Metazoa</taxon>
        <taxon>Ecdysozoa</taxon>
        <taxon>Arthropoda</taxon>
        <taxon>Hexapoda</taxon>
        <taxon>Insecta</taxon>
        <taxon>Pterygota</taxon>
        <taxon>Neoptera</taxon>
        <taxon>Polyneoptera</taxon>
        <taxon>Phasmatodea</taxon>
        <taxon>Timematodea</taxon>
        <taxon>Timematoidea</taxon>
        <taxon>Timematidae</taxon>
        <taxon>Timema</taxon>
    </lineage>
</organism>
<name>A0A7R9ALD7_TIMSH</name>
<dbReference type="Gene3D" id="3.10.10.10">
    <property type="entry name" value="HIV Type 1 Reverse Transcriptase, subunit A, domain 1"/>
    <property type="match status" value="1"/>
</dbReference>
<dbReference type="Pfam" id="PF03732">
    <property type="entry name" value="Retrotrans_gag"/>
    <property type="match status" value="1"/>
</dbReference>
<evidence type="ECO:0000256" key="6">
    <source>
        <dbReference type="ARBA" id="ARBA00022989"/>
    </source>
</evidence>
<dbReference type="PANTHER" id="PTHR48023:SF4">
    <property type="entry name" value="D-XYLOSE-PROTON SYMPORTER-LIKE 2"/>
    <property type="match status" value="1"/>
</dbReference>
<dbReference type="InterPro" id="IPR003663">
    <property type="entry name" value="Sugar/inositol_transpt"/>
</dbReference>
<dbReference type="PROSITE" id="PS50158">
    <property type="entry name" value="ZF_CCHC"/>
    <property type="match status" value="1"/>
</dbReference>
<comment type="catalytic activity">
    <reaction evidence="1">
        <text>D-glucose(out) = D-glucose(in)</text>
        <dbReference type="Rhea" id="RHEA:60376"/>
        <dbReference type="ChEBI" id="CHEBI:4167"/>
    </reaction>
</comment>
<dbReference type="InterPro" id="IPR001878">
    <property type="entry name" value="Znf_CCHC"/>
</dbReference>
<keyword evidence="8" id="KW-0863">Zinc-finger</keyword>
<feature type="transmembrane region" description="Helical" evidence="10">
    <location>
        <begin position="975"/>
        <end position="999"/>
    </location>
</feature>
<dbReference type="InterPro" id="IPR020846">
    <property type="entry name" value="MFS_dom"/>
</dbReference>
<dbReference type="CDD" id="cd00303">
    <property type="entry name" value="retropepsin_like"/>
    <property type="match status" value="1"/>
</dbReference>
<dbReference type="InterPro" id="IPR021109">
    <property type="entry name" value="Peptidase_aspartic_dom_sf"/>
</dbReference>
<feature type="domain" description="Major facilitator superfamily (MFS) profile" evidence="12">
    <location>
        <begin position="787"/>
        <end position="1319"/>
    </location>
</feature>
<feature type="domain" description="CCHC-type" evidence="11">
    <location>
        <begin position="411"/>
        <end position="427"/>
    </location>
</feature>
<dbReference type="GO" id="GO:0008270">
    <property type="term" value="F:zinc ion binding"/>
    <property type="evidence" value="ECO:0007669"/>
    <property type="project" value="UniProtKB-KW"/>
</dbReference>
<dbReference type="Pfam" id="PF00083">
    <property type="entry name" value="Sugar_tr"/>
    <property type="match status" value="3"/>
</dbReference>
<dbReference type="GO" id="GO:0071897">
    <property type="term" value="P:DNA biosynthetic process"/>
    <property type="evidence" value="ECO:0007669"/>
    <property type="project" value="UniProtKB-ARBA"/>
</dbReference>
<keyword evidence="8" id="KW-0862">Zinc</keyword>
<dbReference type="InterPro" id="IPR050820">
    <property type="entry name" value="MFS_Sugar_Transporter"/>
</dbReference>
<keyword evidence="5 10" id="KW-0812">Transmembrane</keyword>
<keyword evidence="7 10" id="KW-0472">Membrane</keyword>
<dbReference type="InterPro" id="IPR043502">
    <property type="entry name" value="DNA/RNA_pol_sf"/>
</dbReference>
<gene>
    <name evidence="13" type="ORF">TSIB3V08_LOCUS408</name>
</gene>
<proteinExistence type="inferred from homology"/>
<dbReference type="EMBL" id="OC000095">
    <property type="protein sequence ID" value="CAD7256118.1"/>
    <property type="molecule type" value="Genomic_DNA"/>
</dbReference>
<evidence type="ECO:0000259" key="11">
    <source>
        <dbReference type="PROSITE" id="PS50158"/>
    </source>
</evidence>
<evidence type="ECO:0000256" key="7">
    <source>
        <dbReference type="ARBA" id="ARBA00023136"/>
    </source>
</evidence>
<protein>
    <recommendedName>
        <fullName evidence="14">Major facilitator superfamily (MFS) profile domain-containing protein</fullName>
    </recommendedName>
</protein>
<evidence type="ECO:0000256" key="9">
    <source>
        <dbReference type="SAM" id="MobiDB-lite"/>
    </source>
</evidence>
<dbReference type="PROSITE" id="PS50850">
    <property type="entry name" value="MFS"/>
    <property type="match status" value="1"/>
</dbReference>
<sequence length="1375" mass="154117">MEHPDPSILFKDELIYELTNRGSKPEKTVDQLRSQLSDVFDVEKDENRSLVLIDKVPAFSLEHPLLTDKFNNLQTMIAQYDRPVPSVEKKIRSTFGHLKSRLFRLSSESPEDDKKLEELKQFCGELEKQMGVALGKGINIRKGEPNTPLENIERVEDQLQSKRDLLEESIGQIHSSDDPQGKKIVQILNLVRKWNVTFDLGSNPIDFLEKIEELKNGYKLTDSEMLTALPEIFLGQNSLWMRNNHHYWTTWRGFVDYFRLCFFPANYVDRLERDIFGCVQAPLEPVNEFFIRIQTLIRRRGGFSEAQTVDRIYSNLRPSIRINIRRCEVETVAQLLQVAVHFQQCDDEIRDYNRWTQPSRQEVRIVGDQRNERLGVSGRTFDPGNGRGIRGSRQNISSRAPSNPDHFKEKKCYRCNSKFHLARNCDKQFRSNVSVMSAKAGPRREGRKLNPRRGVGFPRQIVTNCPPCHSRETMLLGAPVELGTLKIVALLDTGSLHNVISEDLLGILRTHGLVKDSERCEIDCVTASLEKFRVATRIKVSVKIAGLAWPLWFLVAPRLVTQMILGHNFFRGTRTTIDVYSGTISFKSHPGLLVRLIPLSCPDTPGATVLEERRDHRPEFEAVLAEYPDVVCDRIGHTNVFSHNIELVDHTPVRSKAYFYAPPKLKILKAHIENLLEKGIVRRSKSPYASPAFLVGRPGQEPRMVVDYRKLNKKIRYEATPLPTVEMAFQYLGQARHPRQIGMIGRWVAKLQSLRFEIAHVSGANNPVADSLSRMFEETNDRENAGPQAVQAVLGVLSKIPEMLTPIGEAQRKYPELSNLIQSCEDKSNPDHLKLLNGYLLIRPAHRAGWKVYVPHSLAMMIFAYYHESPVGGHLGANKTIGLLVDGFGRKWAIVCSTSLMIIGSVLTAITSSYTMLLIGRLMGGFSGALCTVAQCVYSAEISQEHHRGRLVTIYQLGAALGFLTPTLANVACNIPWQVMVWIPVGPALIQISIVTIFLSESPHFKLLQMSQSFDTKRYSCAVGSSWETVFLALGLVFFQQFTGRFAVLRYAHGLFAVLGVCPETVATVTTITFSFVKVCAICLCVCVIDRLGRRPALILGGTCMMTSLALIGVLCAMEESHALGLLRPGVCDDHTPLPTGDGLHYSSGTGLAPMLPTGAPPPFPLLPTPVPLVAPQNGAFCLLQLIVPLSLIACSLTTTDYTFMHPCCSCEEEDIPIPSNLPPSLQYLALFTMLCYEVAYSFSLGPVTWLLLVEIFPAAVRGKSVSMVCTLYWLADLLVGTTLVHVVHAFTLGGAFLMYSVMCLNAIIFVFLFIPETRAKSLHLIAQELKNMSSKNRMFQNLQALPCLSKNEWLQQKSMQYRQVAHSVAESAVI</sequence>
<evidence type="ECO:0000256" key="1">
    <source>
        <dbReference type="ARBA" id="ARBA00000618"/>
    </source>
</evidence>
<dbReference type="SUPFAM" id="SSF50630">
    <property type="entry name" value="Acid proteases"/>
    <property type="match status" value="1"/>
</dbReference>
<dbReference type="GO" id="GO:0016020">
    <property type="term" value="C:membrane"/>
    <property type="evidence" value="ECO:0007669"/>
    <property type="project" value="UniProtKB-SubCell"/>
</dbReference>
<keyword evidence="6 10" id="KW-1133">Transmembrane helix</keyword>
<evidence type="ECO:0000256" key="4">
    <source>
        <dbReference type="ARBA" id="ARBA00022448"/>
    </source>
</evidence>
<dbReference type="InterPro" id="IPR005828">
    <property type="entry name" value="MFS_sugar_transport-like"/>
</dbReference>
<accession>A0A7R9ALD7</accession>
<reference evidence="13" key="1">
    <citation type="submission" date="2020-11" db="EMBL/GenBank/DDBJ databases">
        <authorList>
            <person name="Tran Van P."/>
        </authorList>
    </citation>
    <scope>NUCLEOTIDE SEQUENCE</scope>
</reference>
<dbReference type="InterPro" id="IPR036259">
    <property type="entry name" value="MFS_trans_sf"/>
</dbReference>
<dbReference type="GO" id="GO:0003676">
    <property type="term" value="F:nucleic acid binding"/>
    <property type="evidence" value="ECO:0007669"/>
    <property type="project" value="InterPro"/>
</dbReference>
<dbReference type="GO" id="GO:0072359">
    <property type="term" value="P:circulatory system development"/>
    <property type="evidence" value="ECO:0007669"/>
    <property type="project" value="TreeGrafter"/>
</dbReference>
<evidence type="ECO:0008006" key="14">
    <source>
        <dbReference type="Google" id="ProtNLM"/>
    </source>
</evidence>
<dbReference type="InterPro" id="IPR005162">
    <property type="entry name" value="Retrotrans_gag_dom"/>
</dbReference>
<feature type="transmembrane region" description="Helical" evidence="10">
    <location>
        <begin position="1266"/>
        <end position="1291"/>
    </location>
</feature>
<dbReference type="GO" id="GO:0022857">
    <property type="term" value="F:transmembrane transporter activity"/>
    <property type="evidence" value="ECO:0007669"/>
    <property type="project" value="InterPro"/>
</dbReference>
<feature type="transmembrane region" description="Helical" evidence="10">
    <location>
        <begin position="1228"/>
        <end position="1254"/>
    </location>
</feature>
<dbReference type="PANTHER" id="PTHR48023">
    <property type="entry name" value="D-XYLOSE-PROTON SYMPORTER-LIKE 2"/>
    <property type="match status" value="1"/>
</dbReference>
<feature type="transmembrane region" description="Helical" evidence="10">
    <location>
        <begin position="952"/>
        <end position="969"/>
    </location>
</feature>
<dbReference type="Gene3D" id="1.20.1250.20">
    <property type="entry name" value="MFS general substrate transporter like domains"/>
    <property type="match status" value="3"/>
</dbReference>
<feature type="transmembrane region" description="Helical" evidence="10">
    <location>
        <begin position="1297"/>
        <end position="1315"/>
    </location>
</feature>
<comment type="subcellular location">
    <subcellularLocation>
        <location evidence="2">Membrane</location>
        <topology evidence="2">Multi-pass membrane protein</topology>
    </subcellularLocation>
</comment>
<evidence type="ECO:0000256" key="5">
    <source>
        <dbReference type="ARBA" id="ARBA00022692"/>
    </source>
</evidence>
<feature type="transmembrane region" description="Helical" evidence="10">
    <location>
        <begin position="1096"/>
        <end position="1118"/>
    </location>
</feature>
<dbReference type="SUPFAM" id="SSF103473">
    <property type="entry name" value="MFS general substrate transporter"/>
    <property type="match status" value="1"/>
</dbReference>
<dbReference type="PROSITE" id="PS00216">
    <property type="entry name" value="SUGAR_TRANSPORT_1"/>
    <property type="match status" value="1"/>
</dbReference>
<feature type="transmembrane region" description="Helical" evidence="10">
    <location>
        <begin position="892"/>
        <end position="912"/>
    </location>
</feature>
<evidence type="ECO:0000256" key="8">
    <source>
        <dbReference type="PROSITE-ProRule" id="PRU00047"/>
    </source>
</evidence>
<feature type="compositionally biased region" description="Polar residues" evidence="9">
    <location>
        <begin position="392"/>
        <end position="401"/>
    </location>
</feature>
<dbReference type="SMART" id="SM00343">
    <property type="entry name" value="ZnF_C2HC"/>
    <property type="match status" value="1"/>
</dbReference>
<dbReference type="SUPFAM" id="SSF56672">
    <property type="entry name" value="DNA/RNA polymerases"/>
    <property type="match status" value="1"/>
</dbReference>
<keyword evidence="8" id="KW-0479">Metal-binding</keyword>
<feature type="transmembrane region" description="Helical" evidence="10">
    <location>
        <begin position="1019"/>
        <end position="1039"/>
    </location>
</feature>